<evidence type="ECO:0000313" key="2">
    <source>
        <dbReference type="Proteomes" id="UP000326781"/>
    </source>
</evidence>
<protein>
    <submittedName>
        <fullName evidence="1">Uncharacterized protein</fullName>
    </submittedName>
</protein>
<sequence>MNYSGWAFRKDESEKRKEISERYQEIKHLRKDFKWSVNSCYAHNKFTAEPLTDEAKNLSSFDVLILADSGNLCFGGDCSQSNGVFSGRYNTD</sequence>
<reference evidence="1 2" key="1">
    <citation type="submission" date="2019-08" db="EMBL/GenBank/DDBJ databases">
        <title>Six bacteriophages against potato bacterial diseases.</title>
        <authorList>
            <person name="Zhang X."/>
            <person name="Kering K."/>
        </authorList>
    </citation>
    <scope>NUCLEOTIDE SEQUENCE [LARGE SCALE GENOMIC DNA]</scope>
</reference>
<evidence type="ECO:0000313" key="1">
    <source>
        <dbReference type="EMBL" id="QFP93819.1"/>
    </source>
</evidence>
<proteinExistence type="predicted"/>
<name>A0A5P8D684_9CAUD</name>
<accession>A0A5P8D684</accession>
<dbReference type="Proteomes" id="UP000326781">
    <property type="component" value="Segment"/>
</dbReference>
<organism evidence="1 2">
    <name type="scientific">Pectobacterium phage Wc4</name>
    <dbReference type="NCBI Taxonomy" id="2652428"/>
    <lineage>
        <taxon>Viruses</taxon>
        <taxon>Duplodnaviria</taxon>
        <taxon>Heunggongvirae</taxon>
        <taxon>Uroviricota</taxon>
        <taxon>Caudoviricetes</taxon>
        <taxon>Andersonviridae</taxon>
        <taxon>Andersonviridae incertae sedis</taxon>
        <taxon>Arnovirus</taxon>
        <taxon>Arnovirus Wc4</taxon>
    </lineage>
</organism>
<dbReference type="EMBL" id="MN270891">
    <property type="protein sequence ID" value="QFP93819.1"/>
    <property type="molecule type" value="Genomic_DNA"/>
</dbReference>
<keyword evidence="2" id="KW-1185">Reference proteome</keyword>